<name>A0A1Y1SAQ7_9GAMM</name>
<dbReference type="EMBL" id="AQQV01000004">
    <property type="protein sequence ID" value="ORE85525.1"/>
    <property type="molecule type" value="Genomic_DNA"/>
</dbReference>
<dbReference type="Proteomes" id="UP000192342">
    <property type="component" value="Unassembled WGS sequence"/>
</dbReference>
<reference evidence="1 2" key="1">
    <citation type="submission" date="2013-04" db="EMBL/GenBank/DDBJ databases">
        <title>Oceanococcus atlanticus 22II-S10r2 Genome Sequencing.</title>
        <authorList>
            <person name="Lai Q."/>
            <person name="Li G."/>
            <person name="Shao Z."/>
        </authorList>
    </citation>
    <scope>NUCLEOTIDE SEQUENCE [LARGE SCALE GENOMIC DNA]</scope>
    <source>
        <strain evidence="1 2">22II-S10r2</strain>
    </source>
</reference>
<evidence type="ECO:0000313" key="2">
    <source>
        <dbReference type="Proteomes" id="UP000192342"/>
    </source>
</evidence>
<evidence type="ECO:0000313" key="1">
    <source>
        <dbReference type="EMBL" id="ORE85525.1"/>
    </source>
</evidence>
<dbReference type="RefSeq" id="WP_083563185.1">
    <property type="nucleotide sequence ID" value="NZ_AQQV01000004.1"/>
</dbReference>
<gene>
    <name evidence="1" type="ORF">ATO7_14923</name>
</gene>
<proteinExistence type="predicted"/>
<organism evidence="1 2">
    <name type="scientific">Oceanococcus atlanticus</name>
    <dbReference type="NCBI Taxonomy" id="1317117"/>
    <lineage>
        <taxon>Bacteria</taxon>
        <taxon>Pseudomonadati</taxon>
        <taxon>Pseudomonadota</taxon>
        <taxon>Gammaproteobacteria</taxon>
        <taxon>Chromatiales</taxon>
        <taxon>Oceanococcaceae</taxon>
        <taxon>Oceanococcus</taxon>
    </lineage>
</organism>
<keyword evidence="2" id="KW-1185">Reference proteome</keyword>
<dbReference type="STRING" id="1317117.ATO7_14923"/>
<sequence length="123" mass="13674">MNAVLVALLALNLLVLGVVLWRLAVLSRLNALLDTELKVLRQVPQDQSLDLDELLGRGKRTVIVMDILNPMEVAASQSWFADRFGSVAAPLIRRIVYDQAVKNIHREVAKWGVQAQVTLHRGA</sequence>
<accession>A0A1Y1SAQ7</accession>
<dbReference type="OrthoDB" id="3785202at2"/>
<comment type="caution">
    <text evidence="1">The sequence shown here is derived from an EMBL/GenBank/DDBJ whole genome shotgun (WGS) entry which is preliminary data.</text>
</comment>
<protein>
    <submittedName>
        <fullName evidence="1">Uncharacterized protein</fullName>
    </submittedName>
</protein>
<dbReference type="AlphaFoldDB" id="A0A1Y1SAQ7"/>